<gene>
    <name evidence="9" type="ORF">SAMN05421734_10446</name>
</gene>
<comment type="catalytic activity">
    <reaction evidence="7">
        <text>a 1-acyl-sn-glycero-3-phosphate + an acyl-CoA = a 1,2-diacyl-sn-glycero-3-phosphate + CoA</text>
        <dbReference type="Rhea" id="RHEA:19709"/>
        <dbReference type="ChEBI" id="CHEBI:57287"/>
        <dbReference type="ChEBI" id="CHEBI:57970"/>
        <dbReference type="ChEBI" id="CHEBI:58342"/>
        <dbReference type="ChEBI" id="CHEBI:58608"/>
        <dbReference type="EC" id="2.3.1.51"/>
    </reaction>
</comment>
<dbReference type="Pfam" id="PF01553">
    <property type="entry name" value="Acyltransferase"/>
    <property type="match status" value="1"/>
</dbReference>
<keyword evidence="10" id="KW-1185">Reference proteome</keyword>
<evidence type="ECO:0000256" key="3">
    <source>
        <dbReference type="ARBA" id="ARBA00022516"/>
    </source>
</evidence>
<dbReference type="RefSeq" id="WP_090794924.1">
    <property type="nucleotide sequence ID" value="NZ_FMYI01000004.1"/>
</dbReference>
<comment type="domain">
    <text evidence="7">The HXXXXD motif is essential for acyltransferase activity and may constitute the binding site for the phosphate moiety of the glycerol-3-phosphate.</text>
</comment>
<dbReference type="GO" id="GO:0003841">
    <property type="term" value="F:1-acylglycerol-3-phosphate O-acyltransferase activity"/>
    <property type="evidence" value="ECO:0007669"/>
    <property type="project" value="UniProtKB-UniRule"/>
</dbReference>
<keyword evidence="6 7" id="KW-0012">Acyltransferase</keyword>
<evidence type="ECO:0000313" key="10">
    <source>
        <dbReference type="Proteomes" id="UP000242949"/>
    </source>
</evidence>
<evidence type="ECO:0000256" key="5">
    <source>
        <dbReference type="ARBA" id="ARBA00023098"/>
    </source>
</evidence>
<dbReference type="InterPro" id="IPR004552">
    <property type="entry name" value="AGP_acyltrans"/>
</dbReference>
<reference evidence="10" key="1">
    <citation type="submission" date="2016-09" db="EMBL/GenBank/DDBJ databases">
        <authorList>
            <person name="Varghese N."/>
            <person name="Submissions S."/>
        </authorList>
    </citation>
    <scope>NUCLEOTIDE SEQUENCE [LARGE SCALE GENOMIC DNA]</scope>
    <source>
        <strain evidence="10">S5</strain>
    </source>
</reference>
<dbReference type="PANTHER" id="PTHR10434">
    <property type="entry name" value="1-ACYL-SN-GLYCEROL-3-PHOSPHATE ACYLTRANSFERASE"/>
    <property type="match status" value="1"/>
</dbReference>
<evidence type="ECO:0000313" key="9">
    <source>
        <dbReference type="EMBL" id="SDC06324.1"/>
    </source>
</evidence>
<dbReference type="SUPFAM" id="SSF69593">
    <property type="entry name" value="Glycerol-3-phosphate (1)-acyltransferase"/>
    <property type="match status" value="1"/>
</dbReference>
<evidence type="ECO:0000256" key="1">
    <source>
        <dbReference type="ARBA" id="ARBA00005189"/>
    </source>
</evidence>
<dbReference type="NCBIfam" id="TIGR00530">
    <property type="entry name" value="AGP_acyltrn"/>
    <property type="match status" value="1"/>
</dbReference>
<dbReference type="AlphaFoldDB" id="A0A1G6IIP3"/>
<feature type="domain" description="Phospholipid/glycerol acyltransferase" evidence="8">
    <location>
        <begin position="71"/>
        <end position="185"/>
    </location>
</feature>
<keyword evidence="7" id="KW-0594">Phospholipid biosynthesis</keyword>
<keyword evidence="5 7" id="KW-0443">Lipid metabolism</keyword>
<comment type="similarity">
    <text evidence="2 7">Belongs to the 1-acyl-sn-glycerol-3-phosphate acyltransferase family.</text>
</comment>
<keyword evidence="4 7" id="KW-0808">Transferase</keyword>
<evidence type="ECO:0000256" key="7">
    <source>
        <dbReference type="RuleBase" id="RU361267"/>
    </source>
</evidence>
<dbReference type="GO" id="GO:0016020">
    <property type="term" value="C:membrane"/>
    <property type="evidence" value="ECO:0007669"/>
    <property type="project" value="InterPro"/>
</dbReference>
<dbReference type="SMART" id="SM00563">
    <property type="entry name" value="PlsC"/>
    <property type="match status" value="1"/>
</dbReference>
<dbReference type="EMBL" id="FMYI01000004">
    <property type="protein sequence ID" value="SDC06324.1"/>
    <property type="molecule type" value="Genomic_DNA"/>
</dbReference>
<organism evidence="9 10">
    <name type="scientific">Pelagirhabdus alkalitolerans</name>
    <dbReference type="NCBI Taxonomy" id="1612202"/>
    <lineage>
        <taxon>Bacteria</taxon>
        <taxon>Bacillati</taxon>
        <taxon>Bacillota</taxon>
        <taxon>Bacilli</taxon>
        <taxon>Bacillales</taxon>
        <taxon>Bacillaceae</taxon>
        <taxon>Pelagirhabdus</taxon>
    </lineage>
</organism>
<keyword evidence="7" id="KW-1208">Phospholipid metabolism</keyword>
<dbReference type="InterPro" id="IPR002123">
    <property type="entry name" value="Plipid/glycerol_acylTrfase"/>
</dbReference>
<evidence type="ECO:0000259" key="8">
    <source>
        <dbReference type="SMART" id="SM00563"/>
    </source>
</evidence>
<evidence type="ECO:0000256" key="2">
    <source>
        <dbReference type="ARBA" id="ARBA00008655"/>
    </source>
</evidence>
<dbReference type="STRING" id="1612202.SAMN05421734_10446"/>
<name>A0A1G6IIP3_9BACI</name>
<dbReference type="CDD" id="cd07989">
    <property type="entry name" value="LPLAT_AGPAT-like"/>
    <property type="match status" value="1"/>
</dbReference>
<evidence type="ECO:0000256" key="4">
    <source>
        <dbReference type="ARBA" id="ARBA00022679"/>
    </source>
</evidence>
<dbReference type="GO" id="GO:0006654">
    <property type="term" value="P:phosphatidic acid biosynthetic process"/>
    <property type="evidence" value="ECO:0007669"/>
    <property type="project" value="TreeGrafter"/>
</dbReference>
<dbReference type="EC" id="2.3.1.51" evidence="7"/>
<sequence length="237" mass="26977">MKTLGIYIYATWIVILTIPKLWKVKKIPDDSYSDKARQIYHIPAQVSQKVIIKTKSNVNVRGEENLIDQPVLFVANHQSLFDILLLLGYLDKPIGFIAKAEIKKLPIISSWMKQMKCVFIDRSNRRAALKVIDDSIESLRSGQSIVLFPEGTRNDGQSLKPFKPGSLRVGMRSEVPIIPIAINGTHNMYERNGNKIKPTQLTLSIGKPIYKEEYANLKSQQLASELQERINMMLNNK</sequence>
<dbReference type="OrthoDB" id="9803035at2"/>
<dbReference type="PANTHER" id="PTHR10434:SF64">
    <property type="entry name" value="1-ACYL-SN-GLYCEROL-3-PHOSPHATE ACYLTRANSFERASE-RELATED"/>
    <property type="match status" value="1"/>
</dbReference>
<dbReference type="Proteomes" id="UP000242949">
    <property type="component" value="Unassembled WGS sequence"/>
</dbReference>
<evidence type="ECO:0000256" key="6">
    <source>
        <dbReference type="ARBA" id="ARBA00023315"/>
    </source>
</evidence>
<accession>A0A1G6IIP3</accession>
<keyword evidence="3 7" id="KW-0444">Lipid biosynthesis</keyword>
<proteinExistence type="inferred from homology"/>
<comment type="pathway">
    <text evidence="1">Lipid metabolism.</text>
</comment>
<protein>
    <recommendedName>
        <fullName evidence="7">1-acyl-sn-glycerol-3-phosphate acyltransferase</fullName>
        <ecNumber evidence="7">2.3.1.51</ecNumber>
    </recommendedName>
</protein>